<name>A0A4S8I6H7_MUSBA</name>
<evidence type="ECO:0000313" key="2">
    <source>
        <dbReference type="Proteomes" id="UP000317650"/>
    </source>
</evidence>
<comment type="caution">
    <text evidence="1">The sequence shown here is derived from an EMBL/GenBank/DDBJ whole genome shotgun (WGS) entry which is preliminary data.</text>
</comment>
<evidence type="ECO:0000313" key="1">
    <source>
        <dbReference type="EMBL" id="THU43159.1"/>
    </source>
</evidence>
<protein>
    <submittedName>
        <fullName evidence="1">Uncharacterized protein</fullName>
    </submittedName>
</protein>
<organism evidence="1 2">
    <name type="scientific">Musa balbisiana</name>
    <name type="common">Banana</name>
    <dbReference type="NCBI Taxonomy" id="52838"/>
    <lineage>
        <taxon>Eukaryota</taxon>
        <taxon>Viridiplantae</taxon>
        <taxon>Streptophyta</taxon>
        <taxon>Embryophyta</taxon>
        <taxon>Tracheophyta</taxon>
        <taxon>Spermatophyta</taxon>
        <taxon>Magnoliopsida</taxon>
        <taxon>Liliopsida</taxon>
        <taxon>Zingiberales</taxon>
        <taxon>Musaceae</taxon>
        <taxon>Musa</taxon>
    </lineage>
</organism>
<keyword evidence="2" id="KW-1185">Reference proteome</keyword>
<dbReference type="Proteomes" id="UP000317650">
    <property type="component" value="Unassembled WGS sequence"/>
</dbReference>
<reference evidence="1 2" key="1">
    <citation type="journal article" date="2019" name="Nat. Plants">
        <title>Genome sequencing of Musa balbisiana reveals subgenome evolution and function divergence in polyploid bananas.</title>
        <authorList>
            <person name="Yao X."/>
        </authorList>
    </citation>
    <scope>NUCLEOTIDE SEQUENCE [LARGE SCALE GENOMIC DNA]</scope>
    <source>
        <strain evidence="2">cv. DH-PKW</strain>
        <tissue evidence="1">Leaves</tissue>
    </source>
</reference>
<proteinExistence type="predicted"/>
<dbReference type="EMBL" id="PYDT01000180">
    <property type="protein sequence ID" value="THU43159.1"/>
    <property type="molecule type" value="Genomic_DNA"/>
</dbReference>
<accession>A0A4S8I6H7</accession>
<sequence length="136" mass="15891">MDSKASNLSRSKELKHIEMVPAVLNKGRIWQKYVKLSLLKRLFRKKWAILRIDAPTASRNRRKARSEPHMQPTPFRIIIYRPFFPPVPSRMNKAVCMFDFGCRCNRIGRSQLWQNLSSGQTNPIPRFIVICPPISL</sequence>
<gene>
    <name evidence="1" type="ORF">C4D60_Mb00t15150</name>
</gene>
<dbReference type="AlphaFoldDB" id="A0A4S8I6H7"/>